<accession>A0A9J6FZE7</accession>
<organism evidence="2 3">
    <name type="scientific">Haemaphysalis longicornis</name>
    <name type="common">Bush tick</name>
    <dbReference type="NCBI Taxonomy" id="44386"/>
    <lineage>
        <taxon>Eukaryota</taxon>
        <taxon>Metazoa</taxon>
        <taxon>Ecdysozoa</taxon>
        <taxon>Arthropoda</taxon>
        <taxon>Chelicerata</taxon>
        <taxon>Arachnida</taxon>
        <taxon>Acari</taxon>
        <taxon>Parasitiformes</taxon>
        <taxon>Ixodida</taxon>
        <taxon>Ixodoidea</taxon>
        <taxon>Ixodidae</taxon>
        <taxon>Haemaphysalinae</taxon>
        <taxon>Haemaphysalis</taxon>
    </lineage>
</organism>
<dbReference type="Gene3D" id="3.40.50.150">
    <property type="entry name" value="Vaccinia Virus protein VP39"/>
    <property type="match status" value="1"/>
</dbReference>
<evidence type="ECO:0000313" key="3">
    <source>
        <dbReference type="Proteomes" id="UP000821853"/>
    </source>
</evidence>
<dbReference type="InterPro" id="IPR029063">
    <property type="entry name" value="SAM-dependent_MTases_sf"/>
</dbReference>
<proteinExistence type="predicted"/>
<dbReference type="SUPFAM" id="SSF53335">
    <property type="entry name" value="S-adenosyl-L-methionine-dependent methyltransferases"/>
    <property type="match status" value="1"/>
</dbReference>
<keyword evidence="1" id="KW-0812">Transmembrane</keyword>
<feature type="transmembrane region" description="Helical" evidence="1">
    <location>
        <begin position="35"/>
        <end position="54"/>
    </location>
</feature>
<comment type="caution">
    <text evidence="2">The sequence shown here is derived from an EMBL/GenBank/DDBJ whole genome shotgun (WGS) entry which is preliminary data.</text>
</comment>
<keyword evidence="3" id="KW-1185">Reference proteome</keyword>
<dbReference type="PANTHER" id="PTHR45036:SF1">
    <property type="entry name" value="METHYLTRANSFERASE LIKE 7A"/>
    <property type="match status" value="1"/>
</dbReference>
<dbReference type="EMBL" id="JABSTR010000004">
    <property type="protein sequence ID" value="KAH9367753.1"/>
    <property type="molecule type" value="Genomic_DNA"/>
</dbReference>
<dbReference type="AlphaFoldDB" id="A0A9J6FZE7"/>
<keyword evidence="1" id="KW-0472">Membrane</keyword>
<protein>
    <recommendedName>
        <fullName evidence="4">Methyltransferase-like protein 7A</fullName>
    </recommendedName>
</protein>
<keyword evidence="1" id="KW-1133">Transmembrane helix</keyword>
<dbReference type="Proteomes" id="UP000821853">
    <property type="component" value="Chromosome 2"/>
</dbReference>
<name>A0A9J6FZE7_HAELO</name>
<dbReference type="GO" id="GO:0008168">
    <property type="term" value="F:methyltransferase activity"/>
    <property type="evidence" value="ECO:0007669"/>
    <property type="project" value="TreeGrafter"/>
</dbReference>
<dbReference type="InterPro" id="IPR052356">
    <property type="entry name" value="Thiol_S-MT"/>
</dbReference>
<evidence type="ECO:0000313" key="2">
    <source>
        <dbReference type="EMBL" id="KAH9367753.1"/>
    </source>
</evidence>
<reference evidence="2 3" key="1">
    <citation type="journal article" date="2020" name="Cell">
        <title>Large-Scale Comparative Analyses of Tick Genomes Elucidate Their Genetic Diversity and Vector Capacities.</title>
        <authorList>
            <consortium name="Tick Genome and Microbiome Consortium (TIGMIC)"/>
            <person name="Jia N."/>
            <person name="Wang J."/>
            <person name="Shi W."/>
            <person name="Du L."/>
            <person name="Sun Y."/>
            <person name="Zhan W."/>
            <person name="Jiang J.F."/>
            <person name="Wang Q."/>
            <person name="Zhang B."/>
            <person name="Ji P."/>
            <person name="Bell-Sakyi L."/>
            <person name="Cui X.M."/>
            <person name="Yuan T.T."/>
            <person name="Jiang B.G."/>
            <person name="Yang W.F."/>
            <person name="Lam T.T."/>
            <person name="Chang Q.C."/>
            <person name="Ding S.J."/>
            <person name="Wang X.J."/>
            <person name="Zhu J.G."/>
            <person name="Ruan X.D."/>
            <person name="Zhao L."/>
            <person name="Wei J.T."/>
            <person name="Ye R.Z."/>
            <person name="Que T.C."/>
            <person name="Du C.H."/>
            <person name="Zhou Y.H."/>
            <person name="Cheng J.X."/>
            <person name="Dai P.F."/>
            <person name="Guo W.B."/>
            <person name="Han X.H."/>
            <person name="Huang E.J."/>
            <person name="Li L.F."/>
            <person name="Wei W."/>
            <person name="Gao Y.C."/>
            <person name="Liu J.Z."/>
            <person name="Shao H.Z."/>
            <person name="Wang X."/>
            <person name="Wang C.C."/>
            <person name="Yang T.C."/>
            <person name="Huo Q.B."/>
            <person name="Li W."/>
            <person name="Chen H.Y."/>
            <person name="Chen S.E."/>
            <person name="Zhou L.G."/>
            <person name="Ni X.B."/>
            <person name="Tian J.H."/>
            <person name="Sheng Y."/>
            <person name="Liu T."/>
            <person name="Pan Y.S."/>
            <person name="Xia L.Y."/>
            <person name="Li J."/>
            <person name="Zhao F."/>
            <person name="Cao W.C."/>
        </authorList>
    </citation>
    <scope>NUCLEOTIDE SEQUENCE [LARGE SCALE GENOMIC DNA]</scope>
    <source>
        <strain evidence="2">HaeL-2018</strain>
    </source>
</reference>
<dbReference type="VEuPathDB" id="VectorBase:HLOH_040544"/>
<gene>
    <name evidence="2" type="ORF">HPB48_013009</name>
</gene>
<evidence type="ECO:0008006" key="4">
    <source>
        <dbReference type="Google" id="ProtNLM"/>
    </source>
</evidence>
<evidence type="ECO:0000256" key="1">
    <source>
        <dbReference type="SAM" id="Phobius"/>
    </source>
</evidence>
<dbReference type="OrthoDB" id="416496at2759"/>
<sequence length="197" mass="22300">MDSRSPLPHLPLAIADGDRRLVPVTKSISRVALDYAFISCVAIVGMALFMPINLSVKVRETFLFLVYKLSQALWKERFAPVRSAVMAPLNEAVSQDPTLRARGQLRVLEVGTGPGSNLPFIRRPVKYWSIDPNREFNEDFRRRLKENPNVRVTALPVFSSFVSKVKCVLVPQQKLSVRTILHEKTNCVCMMYMADIP</sequence>
<dbReference type="PANTHER" id="PTHR45036">
    <property type="entry name" value="METHYLTRANSFERASE LIKE 7B"/>
    <property type="match status" value="1"/>
</dbReference>